<dbReference type="Pfam" id="PF00023">
    <property type="entry name" value="Ank"/>
    <property type="match status" value="1"/>
</dbReference>
<dbReference type="Gene3D" id="1.25.40.20">
    <property type="entry name" value="Ankyrin repeat-containing domain"/>
    <property type="match status" value="1"/>
</dbReference>
<dbReference type="PANTHER" id="PTHR24198">
    <property type="entry name" value="ANKYRIN REPEAT AND PROTEIN KINASE DOMAIN-CONTAINING PROTEIN"/>
    <property type="match status" value="1"/>
</dbReference>
<evidence type="ECO:0000256" key="2">
    <source>
        <dbReference type="ARBA" id="ARBA00023043"/>
    </source>
</evidence>
<keyword evidence="1" id="KW-0677">Repeat</keyword>
<dbReference type="SMR" id="A0A385H9G7"/>
<dbReference type="KEGG" id="vg:1486745"/>
<sequence length="436" mass="50514">MWLFPERVYYLKNENLLISFYIECYLTITTMFLDDDTPHEESTVQPYSINLVRRLMEGNTKDEGIRVLRMAIKFERIDIIKILLEYGVNVNENEYYEEELTCYSVLHFAVDIGNKDIVSILLYAGADVNNTRCYLRNTPLHLAIQQKNTDIAKLLLDSGADQNITNENGNIPIQIAVTYNDEKMVNILLQYSPNLEIADYNGRTVLHNAVLDKNINIVSLLLENGALVDSKCIEGYTILLSSVNRTDPFIIKMLLHRGANPFFLNIKLNHIPLTWYCYCHGNSLSMTVKDLISSAVMISHIRDKVKLTPGFKINEDFTNSIYRFNYYKNLCEEEIRNMKIRRAGYKLTVFDFIKAGKQDDHNTLARCIELLLVGVNKNEFQIYGDIIDQYIKIGLYRKEQLDRVVNSLTSTITNLPYEVIYIIVEKMTNKELCEIR</sequence>
<dbReference type="Pfam" id="PF12796">
    <property type="entry name" value="Ank_2"/>
    <property type="match status" value="1"/>
</dbReference>
<accession>A0A385H9G7</accession>
<dbReference type="EMBL" id="MW142017">
    <property type="protein sequence ID" value="QRM13559.1"/>
    <property type="molecule type" value="Genomic_DNA"/>
</dbReference>
<dbReference type="SUPFAM" id="SSF48403">
    <property type="entry name" value="Ankyrin repeat"/>
    <property type="match status" value="1"/>
</dbReference>
<dbReference type="PANTHER" id="PTHR24198:SF165">
    <property type="entry name" value="ANKYRIN REPEAT-CONTAINING PROTEIN-RELATED"/>
    <property type="match status" value="1"/>
</dbReference>
<dbReference type="Proteomes" id="UP000627101">
    <property type="component" value="Segment"/>
</dbReference>
<dbReference type="RefSeq" id="NP_038989.1">
    <property type="nucleotide sequence ID" value="NC_002188.1"/>
</dbReference>
<organismHost>
    <name type="scientific">Vertebrata</name>
    <name type="common">vertebrates</name>
    <dbReference type="NCBI Taxonomy" id="7742"/>
</organismHost>
<dbReference type="InterPro" id="IPR002110">
    <property type="entry name" value="Ankyrin_rpt"/>
</dbReference>
<dbReference type="InterPro" id="IPR018272">
    <property type="entry name" value="PRANC_domain"/>
</dbReference>
<dbReference type="InterPro" id="IPR036770">
    <property type="entry name" value="Ankyrin_rpt-contain_sf"/>
</dbReference>
<reference evidence="3" key="1">
    <citation type="journal article" date="2021" name="Arch. Virol.">
        <title>Characterisation of an Australian fowlpox virus carrying a near-full-length provirus of reticuloendotheliosis virus.</title>
        <authorList>
            <person name="Sarker S."/>
            <person name="Athukorala A."/>
            <person name="Bowden T.R."/>
            <person name="Boyle D.B."/>
        </authorList>
    </citation>
    <scope>NUCLEOTIDE SEQUENCE</scope>
    <source>
        <strain evidence="3">FWPV-S</strain>
    </source>
</reference>
<evidence type="ECO:0000313" key="3">
    <source>
        <dbReference type="EMBL" id="QRM13559.1"/>
    </source>
</evidence>
<keyword evidence="2" id="KW-0040">ANK repeat</keyword>
<protein>
    <submittedName>
        <fullName evidence="3">Ankyrin repeat family protein</fullName>
    </submittedName>
</protein>
<dbReference type="PROSITE" id="PS50088">
    <property type="entry name" value="ANK_REPEAT"/>
    <property type="match status" value="5"/>
</dbReference>
<proteinExistence type="predicted"/>
<evidence type="ECO:0000256" key="1">
    <source>
        <dbReference type="ARBA" id="ARBA00022737"/>
    </source>
</evidence>
<dbReference type="GeneID" id="1486745"/>
<dbReference type="Pfam" id="PF09372">
    <property type="entry name" value="PRANC"/>
    <property type="match status" value="1"/>
</dbReference>
<organism evidence="3">
    <name type="scientific">Fowlpox virus</name>
    <name type="common">FPV</name>
    <dbReference type="NCBI Taxonomy" id="10261"/>
    <lineage>
        <taxon>Viruses</taxon>
        <taxon>Varidnaviria</taxon>
        <taxon>Bamfordvirae</taxon>
        <taxon>Nucleocytoviricota</taxon>
        <taxon>Pokkesviricetes</taxon>
        <taxon>Chitovirales</taxon>
        <taxon>Poxviridae</taxon>
        <taxon>Chordopoxvirinae</taxon>
        <taxon>Avipoxvirus</taxon>
        <taxon>Avipoxvirus fowlpox</taxon>
    </lineage>
</organism>
<dbReference type="SMART" id="SM00248">
    <property type="entry name" value="ANK"/>
    <property type="match status" value="6"/>
</dbReference>
<dbReference type="PROSITE" id="PS50297">
    <property type="entry name" value="ANK_REP_REGION"/>
    <property type="match status" value="5"/>
</dbReference>
<name>A0A385H9G7_FOWPV</name>
<dbReference type="PROSITE" id="PS50181">
    <property type="entry name" value="FBOX"/>
    <property type="match status" value="1"/>
</dbReference>
<dbReference type="OrthoDB" id="32170at10239"/>
<dbReference type="InterPro" id="IPR001810">
    <property type="entry name" value="F-box_dom"/>
</dbReference>